<dbReference type="InterPro" id="IPR032466">
    <property type="entry name" value="Metal_Hydrolase"/>
</dbReference>
<dbReference type="InterPro" id="IPR011059">
    <property type="entry name" value="Metal-dep_hydrolase_composite"/>
</dbReference>
<keyword evidence="3" id="KW-1185">Reference proteome</keyword>
<dbReference type="Gene3D" id="2.30.40.10">
    <property type="entry name" value="Urease, subunit C, domain 1"/>
    <property type="match status" value="1"/>
</dbReference>
<dbReference type="InterPro" id="IPR006680">
    <property type="entry name" value="Amidohydro-rel"/>
</dbReference>
<name>A0ABS2GN17_9FIRM</name>
<reference evidence="2 3" key="1">
    <citation type="journal article" date="2021" name="Sci. Rep.">
        <title>The distribution of antibiotic resistance genes in chicken gut microbiota commensals.</title>
        <authorList>
            <person name="Juricova H."/>
            <person name="Matiasovicova J."/>
            <person name="Kubasova T."/>
            <person name="Cejkova D."/>
            <person name="Rychlik I."/>
        </authorList>
    </citation>
    <scope>NUCLEOTIDE SEQUENCE [LARGE SCALE GENOMIC DNA]</scope>
    <source>
        <strain evidence="2 3">An564</strain>
    </source>
</reference>
<gene>
    <name evidence="2" type="ORF">H9X81_03985</name>
</gene>
<dbReference type="Gene3D" id="3.20.20.140">
    <property type="entry name" value="Metal-dependent hydrolases"/>
    <property type="match status" value="1"/>
</dbReference>
<proteinExistence type="predicted"/>
<dbReference type="PANTHER" id="PTHR43135:SF3">
    <property type="entry name" value="ALPHA-D-RIBOSE 1-METHYLPHOSPHONATE 5-TRIPHOSPHATE DIPHOSPHATASE"/>
    <property type="match status" value="1"/>
</dbReference>
<accession>A0ABS2GN17</accession>
<dbReference type="CDD" id="cd01299">
    <property type="entry name" value="Met_dep_hydrolase_A"/>
    <property type="match status" value="1"/>
</dbReference>
<sequence>MAKKAIKCSKMFDSTTGTVRENVVIFTDGERIEAVLPAAEAKFDGYEVIDLTGQFVTPGLCDCHVHLSMNGEANPAVTKPYETIADWTLKSLKTAHLDLMAGFTSLRVVGGNGFADEAVRDAINRGEHWGPRLMTSGAAISTTGGHADDHYSPYLNDEMNTAPAIGDGPDELVKAVRYNIKHGVDMIKYMSTGGVMSLGTTVGAQQMSFEEMKAICDTAKLYGMTIATHAHGTSGIKDAIRAGVTSVEHGMMMDEEGIELMKEYGTTLVPTLIAAERIVVKGKEIGTPDWAIAKANTVFSHATGVFKRCNEEKIPIAFGTDSGTPFNFHGKQAYEFELMCRYGMTPAEALTAATKTGSELMRKSADIGSIEAGKYADIAAFDGDPMEDITAMTRCTFVMKGGEVYKKDGQPCVK</sequence>
<dbReference type="SUPFAM" id="SSF51556">
    <property type="entry name" value="Metallo-dependent hydrolases"/>
    <property type="match status" value="1"/>
</dbReference>
<dbReference type="RefSeq" id="WP_204720024.1">
    <property type="nucleotide sequence ID" value="NZ_JACSNR010000003.1"/>
</dbReference>
<dbReference type="SUPFAM" id="SSF51338">
    <property type="entry name" value="Composite domain of metallo-dependent hydrolases"/>
    <property type="match status" value="1"/>
</dbReference>
<evidence type="ECO:0000313" key="2">
    <source>
        <dbReference type="EMBL" id="MBM6922854.1"/>
    </source>
</evidence>
<dbReference type="EMBL" id="JACSNR010000003">
    <property type="protein sequence ID" value="MBM6922854.1"/>
    <property type="molecule type" value="Genomic_DNA"/>
</dbReference>
<dbReference type="InterPro" id="IPR051781">
    <property type="entry name" value="Metallo-dep_Hydrolase"/>
</dbReference>
<evidence type="ECO:0000259" key="1">
    <source>
        <dbReference type="Pfam" id="PF01979"/>
    </source>
</evidence>
<evidence type="ECO:0000313" key="3">
    <source>
        <dbReference type="Proteomes" id="UP000724149"/>
    </source>
</evidence>
<protein>
    <submittedName>
        <fullName evidence="2">Amidohydrolase family protein</fullName>
    </submittedName>
</protein>
<comment type="caution">
    <text evidence="2">The sequence shown here is derived from an EMBL/GenBank/DDBJ whole genome shotgun (WGS) entry which is preliminary data.</text>
</comment>
<dbReference type="PANTHER" id="PTHR43135">
    <property type="entry name" value="ALPHA-D-RIBOSE 1-METHYLPHOSPHONATE 5-TRIPHOSPHATE DIPHOSPHATASE"/>
    <property type="match status" value="1"/>
</dbReference>
<dbReference type="Proteomes" id="UP000724149">
    <property type="component" value="Unassembled WGS sequence"/>
</dbReference>
<feature type="domain" description="Amidohydrolase-related" evidence="1">
    <location>
        <begin position="55"/>
        <end position="404"/>
    </location>
</feature>
<organism evidence="2 3">
    <name type="scientific">Hydrogenoanaerobacterium saccharovorans</name>
    <dbReference type="NCBI Taxonomy" id="474960"/>
    <lineage>
        <taxon>Bacteria</taxon>
        <taxon>Bacillati</taxon>
        <taxon>Bacillota</taxon>
        <taxon>Clostridia</taxon>
        <taxon>Eubacteriales</taxon>
        <taxon>Oscillospiraceae</taxon>
        <taxon>Hydrogenoanaerobacterium</taxon>
    </lineage>
</organism>
<dbReference type="InterPro" id="IPR057744">
    <property type="entry name" value="OTAase-like"/>
</dbReference>
<dbReference type="Pfam" id="PF01979">
    <property type="entry name" value="Amidohydro_1"/>
    <property type="match status" value="1"/>
</dbReference>